<accession>A0AAE6RH36</accession>
<evidence type="ECO:0000256" key="2">
    <source>
        <dbReference type="ARBA" id="ARBA00023015"/>
    </source>
</evidence>
<dbReference type="NCBIfam" id="TIGR02937">
    <property type="entry name" value="sigma70-ECF"/>
    <property type="match status" value="1"/>
</dbReference>
<evidence type="ECO:0000256" key="3">
    <source>
        <dbReference type="ARBA" id="ARBA00023082"/>
    </source>
</evidence>
<reference evidence="8" key="1">
    <citation type="submission" date="2019-12" db="EMBL/GenBank/DDBJ databases">
        <title>Complete and draft genome sequences of new strains and members of some known species of the genus Rathayibacter isolated from plants.</title>
        <authorList>
            <person name="Tarlachkov S.V."/>
            <person name="Starodumova I.P."/>
            <person name="Dorofeeva L.V."/>
            <person name="Prisyazhnaya N.V."/>
            <person name="Leyn S."/>
            <person name="Zlamal J."/>
            <person name="Elan M."/>
            <person name="Osterman A.L."/>
            <person name="Nadler S."/>
            <person name="Subbotin S.A."/>
            <person name="Evtushenko L.I."/>
        </authorList>
    </citation>
    <scope>NUCLEOTIDE SEQUENCE [LARGE SCALE GENOMIC DNA]</scope>
    <source>
        <strain evidence="8">VKM Ac-2761</strain>
    </source>
</reference>
<dbReference type="Gene3D" id="1.10.10.10">
    <property type="entry name" value="Winged helix-like DNA-binding domain superfamily/Winged helix DNA-binding domain"/>
    <property type="match status" value="1"/>
</dbReference>
<dbReference type="AlphaFoldDB" id="A0AAE6RH36"/>
<keyword evidence="4" id="KW-0804">Transcription</keyword>
<evidence type="ECO:0000313" key="8">
    <source>
        <dbReference type="Proteomes" id="UP000465031"/>
    </source>
</evidence>
<dbReference type="Proteomes" id="UP000465031">
    <property type="component" value="Chromosome"/>
</dbReference>
<keyword evidence="2" id="KW-0805">Transcription regulation</keyword>
<evidence type="ECO:0000313" key="7">
    <source>
        <dbReference type="EMBL" id="QHC54504.1"/>
    </source>
</evidence>
<proteinExistence type="inferred from homology"/>
<dbReference type="InterPro" id="IPR039425">
    <property type="entry name" value="RNA_pol_sigma-70-like"/>
</dbReference>
<dbReference type="KEGG" id="rte:GSU10_01730"/>
<evidence type="ECO:0000259" key="5">
    <source>
        <dbReference type="Pfam" id="PF04542"/>
    </source>
</evidence>
<evidence type="ECO:0000259" key="6">
    <source>
        <dbReference type="Pfam" id="PF08281"/>
    </source>
</evidence>
<dbReference type="Gene3D" id="1.10.1740.10">
    <property type="match status" value="1"/>
</dbReference>
<dbReference type="PANTHER" id="PTHR43133">
    <property type="entry name" value="RNA POLYMERASE ECF-TYPE SIGMA FACTO"/>
    <property type="match status" value="1"/>
</dbReference>
<dbReference type="GO" id="GO:0006352">
    <property type="term" value="P:DNA-templated transcription initiation"/>
    <property type="evidence" value="ECO:0007669"/>
    <property type="project" value="InterPro"/>
</dbReference>
<dbReference type="InterPro" id="IPR014284">
    <property type="entry name" value="RNA_pol_sigma-70_dom"/>
</dbReference>
<dbReference type="EMBL" id="CP047186">
    <property type="protein sequence ID" value="QHC54504.1"/>
    <property type="molecule type" value="Genomic_DNA"/>
</dbReference>
<gene>
    <name evidence="7" type="ORF">GSU10_01730</name>
</gene>
<keyword evidence="3" id="KW-0731">Sigma factor</keyword>
<organism evidence="7 8">
    <name type="scientific">Rathayibacter tanaceti</name>
    <dbReference type="NCBI Taxonomy" id="1671680"/>
    <lineage>
        <taxon>Bacteria</taxon>
        <taxon>Bacillati</taxon>
        <taxon>Actinomycetota</taxon>
        <taxon>Actinomycetes</taxon>
        <taxon>Micrococcales</taxon>
        <taxon>Microbacteriaceae</taxon>
        <taxon>Rathayibacter</taxon>
    </lineage>
</organism>
<dbReference type="Pfam" id="PF08281">
    <property type="entry name" value="Sigma70_r4_2"/>
    <property type="match status" value="1"/>
</dbReference>
<dbReference type="InterPro" id="IPR007627">
    <property type="entry name" value="RNA_pol_sigma70_r2"/>
</dbReference>
<dbReference type="InterPro" id="IPR013324">
    <property type="entry name" value="RNA_pol_sigma_r3/r4-like"/>
</dbReference>
<dbReference type="SUPFAM" id="SSF88946">
    <property type="entry name" value="Sigma2 domain of RNA polymerase sigma factors"/>
    <property type="match status" value="1"/>
</dbReference>
<sequence length="207" mass="23564">MDEVLDVDESDAALWREALAGTERAFAVIFGRHRARVYRKAYARVRNVHDAEDVVAMVFMEAWRLRAKVRIVDGSLLPWLLAVTTNVTLNNDRAARRYRRLLAKVPEAPPSDPMPDVEERLDLQERANQLTQAIRRLSQSERVVVDLCLVEKISMSAVAEVLDVPIGTVKSRLFTARRRLRTYLSDQDIPVLMIDEPLTVEATNGSR</sequence>
<dbReference type="PANTHER" id="PTHR43133:SF25">
    <property type="entry name" value="RNA POLYMERASE SIGMA FACTOR RFAY-RELATED"/>
    <property type="match status" value="1"/>
</dbReference>
<dbReference type="CDD" id="cd06171">
    <property type="entry name" value="Sigma70_r4"/>
    <property type="match status" value="1"/>
</dbReference>
<evidence type="ECO:0000256" key="1">
    <source>
        <dbReference type="ARBA" id="ARBA00010641"/>
    </source>
</evidence>
<name>A0AAE6RH36_9MICO</name>
<feature type="domain" description="RNA polymerase sigma-70 region 2" evidence="5">
    <location>
        <begin position="30"/>
        <end position="97"/>
    </location>
</feature>
<dbReference type="SUPFAM" id="SSF88659">
    <property type="entry name" value="Sigma3 and sigma4 domains of RNA polymerase sigma factors"/>
    <property type="match status" value="1"/>
</dbReference>
<feature type="domain" description="RNA polymerase sigma factor 70 region 4 type 2" evidence="6">
    <location>
        <begin position="128"/>
        <end position="180"/>
    </location>
</feature>
<dbReference type="InterPro" id="IPR036388">
    <property type="entry name" value="WH-like_DNA-bd_sf"/>
</dbReference>
<comment type="similarity">
    <text evidence="1">Belongs to the sigma-70 factor family. ECF subfamily.</text>
</comment>
<dbReference type="GO" id="GO:0016987">
    <property type="term" value="F:sigma factor activity"/>
    <property type="evidence" value="ECO:0007669"/>
    <property type="project" value="UniProtKB-KW"/>
</dbReference>
<evidence type="ECO:0000256" key="4">
    <source>
        <dbReference type="ARBA" id="ARBA00023163"/>
    </source>
</evidence>
<protein>
    <submittedName>
        <fullName evidence="7">Sigma-70 family RNA polymerase sigma factor</fullName>
    </submittedName>
</protein>
<dbReference type="Pfam" id="PF04542">
    <property type="entry name" value="Sigma70_r2"/>
    <property type="match status" value="1"/>
</dbReference>
<dbReference type="InterPro" id="IPR013249">
    <property type="entry name" value="RNA_pol_sigma70_r4_t2"/>
</dbReference>
<dbReference type="InterPro" id="IPR013325">
    <property type="entry name" value="RNA_pol_sigma_r2"/>
</dbReference>
<dbReference type="RefSeq" id="WP_158286123.1">
    <property type="nucleotide sequence ID" value="NZ_CP047186.1"/>
</dbReference>
<dbReference type="GO" id="GO:0003677">
    <property type="term" value="F:DNA binding"/>
    <property type="evidence" value="ECO:0007669"/>
    <property type="project" value="InterPro"/>
</dbReference>